<evidence type="ECO:0000313" key="2">
    <source>
        <dbReference type="EMBL" id="SVC14099.1"/>
    </source>
</evidence>
<evidence type="ECO:0000256" key="1">
    <source>
        <dbReference type="SAM" id="MobiDB-lite"/>
    </source>
</evidence>
<name>A0A382JQT0_9ZZZZ</name>
<gene>
    <name evidence="2" type="ORF">METZ01_LOCUS266953</name>
</gene>
<protein>
    <submittedName>
        <fullName evidence="2">Uncharacterized protein</fullName>
    </submittedName>
</protein>
<accession>A0A382JQT0</accession>
<feature type="region of interest" description="Disordered" evidence="1">
    <location>
        <begin position="175"/>
        <end position="203"/>
    </location>
</feature>
<sequence>TWHPMSEAEVDEWMDTLVVDLSAESFEAPYTGAGSLMGISGDTDLSSFTPDELTKSSAIHGDFDTASLDYSGHQNIEVRAEDTGLKWKEIWIVELANEDGMKDAEFFRSQADALEYSDWVLKKDAGMIPRDYLDYINDGQLLTLAEAKERFVHEYMWDSDDDEGGSLQKPVMDYSTRWDGHGDPPEGYGAEEGDNEEWDGDPDDYDPQGFWENRFDGWLDDWITGDVDEYSIFKIYAVKNGIVWSEFDEVDAEYAETWYYNLTPTEREAEIYSTTDEDPLEHGSALGNVIDEIIEDISSSWDDQFMSEDDVEYYIHSPDEYFGPYYSLIDAEDGVERLVEHGIVILGITRGGTGRIVGKGWMESESFAANDPPSYRGLLLKPADHKGRAKICDAKGCRKIMKHWRRSWGIPYYFCDHHQAEIDDTYSAEDTGDPD</sequence>
<feature type="non-terminal residue" evidence="2">
    <location>
        <position position="1"/>
    </location>
</feature>
<proteinExistence type="predicted"/>
<reference evidence="2" key="1">
    <citation type="submission" date="2018-05" db="EMBL/GenBank/DDBJ databases">
        <authorList>
            <person name="Lanie J.A."/>
            <person name="Ng W.-L."/>
            <person name="Kazmierczak K.M."/>
            <person name="Andrzejewski T.M."/>
            <person name="Davidsen T.M."/>
            <person name="Wayne K.J."/>
            <person name="Tettelin H."/>
            <person name="Glass J.I."/>
            <person name="Rusch D."/>
            <person name="Podicherti R."/>
            <person name="Tsui H.-C.T."/>
            <person name="Winkler M.E."/>
        </authorList>
    </citation>
    <scope>NUCLEOTIDE SEQUENCE</scope>
</reference>
<dbReference type="AlphaFoldDB" id="A0A382JQT0"/>
<organism evidence="2">
    <name type="scientific">marine metagenome</name>
    <dbReference type="NCBI Taxonomy" id="408172"/>
    <lineage>
        <taxon>unclassified sequences</taxon>
        <taxon>metagenomes</taxon>
        <taxon>ecological metagenomes</taxon>
    </lineage>
</organism>
<dbReference type="EMBL" id="UINC01075678">
    <property type="protein sequence ID" value="SVC14099.1"/>
    <property type="molecule type" value="Genomic_DNA"/>
</dbReference>
<feature type="non-terminal residue" evidence="2">
    <location>
        <position position="435"/>
    </location>
</feature>
<feature type="compositionally biased region" description="Acidic residues" evidence="1">
    <location>
        <begin position="189"/>
        <end position="203"/>
    </location>
</feature>